<dbReference type="InterPro" id="IPR005181">
    <property type="entry name" value="SASA"/>
</dbReference>
<keyword evidence="1 4" id="KW-0378">Hydrolase</keyword>
<name>A0A6M4MH85_9ALTE</name>
<reference evidence="5" key="1">
    <citation type="submission" date="2014-12" db="EMBL/GenBank/DDBJ databases">
        <title>Complete genome sequence of a multi-drug resistant Klebsiella pneumoniae.</title>
        <authorList>
            <person name="Hua X."/>
            <person name="Chen Q."/>
            <person name="Li X."/>
            <person name="Feng Y."/>
            <person name="Ruan Z."/>
            <person name="Yu Y."/>
        </authorList>
    </citation>
    <scope>NUCLEOTIDE SEQUENCE [LARGE SCALE GENOMIC DNA]</scope>
    <source>
        <strain evidence="5">5.12</strain>
    </source>
</reference>
<reference evidence="4 5" key="2">
    <citation type="submission" date="2020-04" db="EMBL/GenBank/DDBJ databases">
        <title>Complete genome sequence of Alteromonas pelagimontana 5.12T.</title>
        <authorList>
            <person name="Sinha R.K."/>
            <person name="Krishnan K.P."/>
            <person name="Kurian J.P."/>
        </authorList>
    </citation>
    <scope>NUCLEOTIDE SEQUENCE [LARGE SCALE GENOMIC DNA]</scope>
    <source>
        <strain evidence="4 5">5.12</strain>
    </source>
</reference>
<keyword evidence="5" id="KW-1185">Reference proteome</keyword>
<dbReference type="EMBL" id="CP052766">
    <property type="protein sequence ID" value="QJR82288.1"/>
    <property type="molecule type" value="Genomic_DNA"/>
</dbReference>
<feature type="domain" description="Sialate O-acetylesterase" evidence="3">
    <location>
        <begin position="401"/>
        <end position="507"/>
    </location>
</feature>
<dbReference type="AlphaFoldDB" id="A0A6M4MH85"/>
<keyword evidence="2" id="KW-0732">Signal</keyword>
<organism evidence="4 5">
    <name type="scientific">Alteromonas pelagimontana</name>
    <dbReference type="NCBI Taxonomy" id="1858656"/>
    <lineage>
        <taxon>Bacteria</taxon>
        <taxon>Pseudomonadati</taxon>
        <taxon>Pseudomonadota</taxon>
        <taxon>Gammaproteobacteria</taxon>
        <taxon>Alteromonadales</taxon>
        <taxon>Alteromonadaceae</taxon>
        <taxon>Alteromonas/Salinimonas group</taxon>
        <taxon>Alteromonas</taxon>
    </lineage>
</organism>
<dbReference type="SUPFAM" id="SSF52266">
    <property type="entry name" value="SGNH hydrolase"/>
    <property type="match status" value="1"/>
</dbReference>
<evidence type="ECO:0000256" key="2">
    <source>
        <dbReference type="SAM" id="SignalP"/>
    </source>
</evidence>
<feature type="chain" id="PRO_5028926447" evidence="2">
    <location>
        <begin position="20"/>
        <end position="639"/>
    </location>
</feature>
<dbReference type="InterPro" id="IPR036514">
    <property type="entry name" value="SGNH_hydro_sf"/>
</dbReference>
<protein>
    <submittedName>
        <fullName evidence="4">Glycoside hydrolase</fullName>
    </submittedName>
</protein>
<evidence type="ECO:0000313" key="5">
    <source>
        <dbReference type="Proteomes" id="UP000219285"/>
    </source>
</evidence>
<evidence type="ECO:0000256" key="1">
    <source>
        <dbReference type="ARBA" id="ARBA00022801"/>
    </source>
</evidence>
<feature type="signal peptide" evidence="2">
    <location>
        <begin position="1"/>
        <end position="19"/>
    </location>
</feature>
<dbReference type="Gene3D" id="2.60.40.10">
    <property type="entry name" value="Immunoglobulins"/>
    <property type="match status" value="1"/>
</dbReference>
<dbReference type="GO" id="GO:0001681">
    <property type="term" value="F:sialate O-acetylesterase activity"/>
    <property type="evidence" value="ECO:0007669"/>
    <property type="project" value="InterPro"/>
</dbReference>
<gene>
    <name evidence="4" type="ORF">CA267_016800</name>
</gene>
<dbReference type="OrthoDB" id="9795554at2"/>
<sequence length="639" mass="71144">MKIAIIAGLLSMISIQSVAMTVSPLFTDHMVLQRDKEVKVWGSAPPGQKVKVSVNQQQFSTVTDESGNWTLVMPPHQKGGPFTLLVEGDETREVSDLYFGEVWIAGGQSNMEWDLQDNVVGHEQEVANAEIPLIRFFDVPNTLSPKKQEQLPEGQWRVASPETAGEFSAVAWFFAKRLQQHEDVAVGIIESNWGGTPAEAWTDIDEVKNVPGYKAMATEVLKTENWPQKLAANEKRNTEKWSRINSVEQALATGAAGIGFDDSSWAIRTLPNTTALHDFVWLRHRFTLSRNEAQSSVALSLGDIVQNAFIFINGKLLATEDWRNGDSLHEVPASMLKAGENVIAIRAANDWDNNVFVGKEGEIWLSVKGEKTDLFADWKYSNQVEPPMPDVKNYSFTPGFLYNAMIYPLLPYAAAGVIWYQGESNVERHPYYAALFSKMIENWRTRANAPDLPFLYVQLAAFLPRQPLQPDSAWAYLRDAQRQTLALPFTGMAVTIDVGNGDDIHPKRKRVVGERLWLQAASKVYGDNILSSGPDYRAMENQGSRIIVHFDHDKGLQTTDGQAPKGFIIAGKDGVFYRGKATIKGRTVEVHHPQVSEPVALRYAWADNPAVNLVNAEGLPAVPFRTDNWNAEHVSAASE</sequence>
<dbReference type="InterPro" id="IPR039329">
    <property type="entry name" value="SIAE"/>
</dbReference>
<proteinExistence type="predicted"/>
<dbReference type="InterPro" id="IPR008979">
    <property type="entry name" value="Galactose-bd-like_sf"/>
</dbReference>
<accession>A0A6M4MH85</accession>
<dbReference type="PANTHER" id="PTHR22901">
    <property type="entry name" value="SIALATE O-ACETYLESTERASE"/>
    <property type="match status" value="1"/>
</dbReference>
<evidence type="ECO:0000313" key="4">
    <source>
        <dbReference type="EMBL" id="QJR82288.1"/>
    </source>
</evidence>
<dbReference type="PANTHER" id="PTHR22901:SF0">
    <property type="entry name" value="SIALATE O-ACETYLESTERASE"/>
    <property type="match status" value="1"/>
</dbReference>
<dbReference type="SUPFAM" id="SSF49785">
    <property type="entry name" value="Galactose-binding domain-like"/>
    <property type="match status" value="1"/>
</dbReference>
<dbReference type="Gene3D" id="3.40.50.1110">
    <property type="entry name" value="SGNH hydrolase"/>
    <property type="match status" value="2"/>
</dbReference>
<dbReference type="Pfam" id="PF03629">
    <property type="entry name" value="SASA"/>
    <property type="match status" value="1"/>
</dbReference>
<dbReference type="InterPro" id="IPR013783">
    <property type="entry name" value="Ig-like_fold"/>
</dbReference>
<dbReference type="KEGG" id="apel:CA267_016800"/>
<dbReference type="Proteomes" id="UP000219285">
    <property type="component" value="Chromosome"/>
</dbReference>
<dbReference type="RefSeq" id="WP_075609717.1">
    <property type="nucleotide sequence ID" value="NZ_CP052766.1"/>
</dbReference>
<evidence type="ECO:0000259" key="3">
    <source>
        <dbReference type="Pfam" id="PF03629"/>
    </source>
</evidence>
<dbReference type="GO" id="GO:0005975">
    <property type="term" value="P:carbohydrate metabolic process"/>
    <property type="evidence" value="ECO:0007669"/>
    <property type="project" value="TreeGrafter"/>
</dbReference>